<dbReference type="InterPro" id="IPR010920">
    <property type="entry name" value="LSM_dom_sf"/>
</dbReference>
<dbReference type="InterPro" id="IPR025609">
    <property type="entry name" value="Lsm14-like_N"/>
</dbReference>
<proteinExistence type="predicted"/>
<dbReference type="SMART" id="SM01271">
    <property type="entry name" value="LSM14"/>
    <property type="match status" value="1"/>
</dbReference>
<dbReference type="PROSITE" id="PS51513">
    <property type="entry name" value="FFD"/>
    <property type="match status" value="1"/>
</dbReference>
<dbReference type="GO" id="GO:0003729">
    <property type="term" value="F:mRNA binding"/>
    <property type="evidence" value="ECO:0007669"/>
    <property type="project" value="TreeGrafter"/>
</dbReference>
<feature type="short sequence motif" description="FFD box" evidence="1">
    <location>
        <begin position="335"/>
        <end position="351"/>
    </location>
</feature>
<feature type="compositionally biased region" description="Low complexity" evidence="3">
    <location>
        <begin position="191"/>
        <end position="202"/>
    </location>
</feature>
<organism evidence="6 7">
    <name type="scientific">Malassezia obtusa</name>
    <dbReference type="NCBI Taxonomy" id="76774"/>
    <lineage>
        <taxon>Eukaryota</taxon>
        <taxon>Fungi</taxon>
        <taxon>Dikarya</taxon>
        <taxon>Basidiomycota</taxon>
        <taxon>Ustilaginomycotina</taxon>
        <taxon>Malasseziomycetes</taxon>
        <taxon>Malasseziales</taxon>
        <taxon>Malasseziaceae</taxon>
        <taxon>Malassezia</taxon>
    </lineage>
</organism>
<feature type="compositionally biased region" description="Low complexity" evidence="3">
    <location>
        <begin position="249"/>
        <end position="268"/>
    </location>
</feature>
<dbReference type="SMART" id="SM01199">
    <property type="entry name" value="FDF"/>
    <property type="match status" value="1"/>
</dbReference>
<feature type="domain" description="TFG box profile" evidence="5">
    <location>
        <begin position="363"/>
        <end position="383"/>
    </location>
</feature>
<dbReference type="Pfam" id="PF12701">
    <property type="entry name" value="LSM14"/>
    <property type="match status" value="1"/>
</dbReference>
<evidence type="ECO:0000256" key="2">
    <source>
        <dbReference type="PROSITE-ProRule" id="PRU00869"/>
    </source>
</evidence>
<reference evidence="6" key="1">
    <citation type="submission" date="2023-03" db="EMBL/GenBank/DDBJ databases">
        <title>Mating type loci evolution in Malassezia.</title>
        <authorList>
            <person name="Coelho M.A."/>
        </authorList>
    </citation>
    <scope>NUCLEOTIDE SEQUENCE</scope>
    <source>
        <strain evidence="6">CBS 7876</strain>
    </source>
</reference>
<name>A0AAF0IS99_9BASI</name>
<evidence type="ECO:0000259" key="4">
    <source>
        <dbReference type="PROSITE" id="PS51513"/>
    </source>
</evidence>
<evidence type="ECO:0008006" key="8">
    <source>
        <dbReference type="Google" id="ProtNLM"/>
    </source>
</evidence>
<sequence>MRYQGVLSNIDATQATLALEKAEGQPQDEVPGSEKVYDYIVFRAADVVDLRIDDPSPEKPGVAPSEPAPVAASGMPHSNMPYGNMYPPPNMYGMPPEGFGYNPYLQNPYMGMPPMPPHGAPFGMPPPHMQGFQPMTPQVPGPGSSSGFAPSPAPQPAPAPKSAVDEVQSNLGAMRMNDSAPAPQQAPPGPQKADPAKAPAQKSEPRETSDAGTKPKAHAAEPKSEGKPDSSAPKTSNRAPDAAPPVPKPAAAANESAASLAAPAVQEATVQQREKPAVPGAPAGKTVAHRDASLPEKDFDFESANARFQKELRGDHAPAPEKLDAIPAPSGPSTSFYDKKTGFFDNISSDVKERYERRPQDEAGKGRFADERARNVQTFGDNAANFRAGRGRGRGRSGRGRSRGRGRGRGGKPEWAD</sequence>
<feature type="compositionally biased region" description="Low complexity" evidence="3">
    <location>
        <begin position="141"/>
        <end position="150"/>
    </location>
</feature>
<dbReference type="GO" id="GO:0034063">
    <property type="term" value="P:stress granule assembly"/>
    <property type="evidence" value="ECO:0007669"/>
    <property type="project" value="TreeGrafter"/>
</dbReference>
<dbReference type="Gene3D" id="2.30.30.100">
    <property type="match status" value="1"/>
</dbReference>
<dbReference type="PROSITE" id="PS51536">
    <property type="entry name" value="TFG"/>
    <property type="match status" value="1"/>
</dbReference>
<evidence type="ECO:0000313" key="6">
    <source>
        <dbReference type="EMBL" id="WFD03347.1"/>
    </source>
</evidence>
<dbReference type="InterPro" id="IPR025761">
    <property type="entry name" value="FFD_box"/>
</dbReference>
<feature type="compositionally biased region" description="Basic and acidic residues" evidence="3">
    <location>
        <begin position="308"/>
        <end position="324"/>
    </location>
</feature>
<feature type="domain" description="FFD box profile" evidence="4">
    <location>
        <begin position="335"/>
        <end position="351"/>
    </location>
</feature>
<feature type="region of interest" description="Disordered" evidence="3">
    <location>
        <begin position="121"/>
        <end position="417"/>
    </location>
</feature>
<evidence type="ECO:0000256" key="3">
    <source>
        <dbReference type="SAM" id="MobiDB-lite"/>
    </source>
</evidence>
<dbReference type="SUPFAM" id="SSF50182">
    <property type="entry name" value="Sm-like ribonucleoproteins"/>
    <property type="match status" value="1"/>
</dbReference>
<feature type="compositionally biased region" description="Low complexity" evidence="3">
    <location>
        <begin position="60"/>
        <end position="72"/>
    </location>
</feature>
<evidence type="ECO:0000256" key="1">
    <source>
        <dbReference type="PROSITE-ProRule" id="PRU00846"/>
    </source>
</evidence>
<feature type="compositionally biased region" description="Basic and acidic residues" evidence="3">
    <location>
        <begin position="288"/>
        <end position="300"/>
    </location>
</feature>
<gene>
    <name evidence="6" type="ORF">MOBT1_002036</name>
</gene>
<dbReference type="InterPro" id="IPR019050">
    <property type="entry name" value="FDF_dom"/>
</dbReference>
<evidence type="ECO:0000259" key="5">
    <source>
        <dbReference type="PROSITE" id="PS51536"/>
    </source>
</evidence>
<feature type="short sequence motif" description="TFG box" evidence="2">
    <location>
        <begin position="363"/>
        <end position="383"/>
    </location>
</feature>
<feature type="compositionally biased region" description="Basic and acidic residues" evidence="3">
    <location>
        <begin position="218"/>
        <end position="228"/>
    </location>
</feature>
<feature type="region of interest" description="Disordered" evidence="3">
    <location>
        <begin position="53"/>
        <end position="72"/>
    </location>
</feature>
<dbReference type="GO" id="GO:0000932">
    <property type="term" value="C:P-body"/>
    <property type="evidence" value="ECO:0007669"/>
    <property type="project" value="TreeGrafter"/>
</dbReference>
<keyword evidence="7" id="KW-1185">Reference proteome</keyword>
<dbReference type="Proteomes" id="UP001214603">
    <property type="component" value="Chromosome 4"/>
</dbReference>
<feature type="compositionally biased region" description="Basic and acidic residues" evidence="3">
    <location>
        <begin position="350"/>
        <end position="374"/>
    </location>
</feature>
<dbReference type="InterPro" id="IPR025768">
    <property type="entry name" value="TFG_box"/>
</dbReference>
<dbReference type="GO" id="GO:0033962">
    <property type="term" value="P:P-body assembly"/>
    <property type="evidence" value="ECO:0007669"/>
    <property type="project" value="TreeGrafter"/>
</dbReference>
<protein>
    <recommendedName>
        <fullName evidence="8">Protein sum2</fullName>
    </recommendedName>
</protein>
<dbReference type="PANTHER" id="PTHR13586:SF0">
    <property type="entry name" value="TRAILER HITCH, ISOFORM H"/>
    <property type="match status" value="1"/>
</dbReference>
<accession>A0AAF0IS99</accession>
<dbReference type="AlphaFoldDB" id="A0AAF0IS99"/>
<dbReference type="EMBL" id="CP119937">
    <property type="protein sequence ID" value="WFD03347.1"/>
    <property type="molecule type" value="Genomic_DNA"/>
</dbReference>
<dbReference type="PANTHER" id="PTHR13586">
    <property type="entry name" value="SCD6 PROTEIN-RELATED"/>
    <property type="match status" value="1"/>
</dbReference>
<evidence type="ECO:0000313" key="7">
    <source>
        <dbReference type="Proteomes" id="UP001214603"/>
    </source>
</evidence>
<feature type="compositionally biased region" description="Basic residues" evidence="3">
    <location>
        <begin position="389"/>
        <end position="410"/>
    </location>
</feature>